<feature type="region of interest" description="Disordered" evidence="1">
    <location>
        <begin position="1"/>
        <end position="25"/>
    </location>
</feature>
<evidence type="ECO:0000313" key="3">
    <source>
        <dbReference type="Proteomes" id="UP000297703"/>
    </source>
</evidence>
<name>A0A4D9EA94_9SAUR</name>
<dbReference type="Proteomes" id="UP000297703">
    <property type="component" value="Unassembled WGS sequence"/>
</dbReference>
<comment type="caution">
    <text evidence="2">The sequence shown here is derived from an EMBL/GenBank/DDBJ whole genome shotgun (WGS) entry which is preliminary data.</text>
</comment>
<organism evidence="2 3">
    <name type="scientific">Platysternon megacephalum</name>
    <name type="common">big-headed turtle</name>
    <dbReference type="NCBI Taxonomy" id="55544"/>
    <lineage>
        <taxon>Eukaryota</taxon>
        <taxon>Metazoa</taxon>
        <taxon>Chordata</taxon>
        <taxon>Craniata</taxon>
        <taxon>Vertebrata</taxon>
        <taxon>Euteleostomi</taxon>
        <taxon>Archelosauria</taxon>
        <taxon>Testudinata</taxon>
        <taxon>Testudines</taxon>
        <taxon>Cryptodira</taxon>
        <taxon>Durocryptodira</taxon>
        <taxon>Testudinoidea</taxon>
        <taxon>Platysternidae</taxon>
        <taxon>Platysternon</taxon>
    </lineage>
</organism>
<feature type="compositionally biased region" description="Low complexity" evidence="1">
    <location>
        <begin position="1"/>
        <end position="18"/>
    </location>
</feature>
<sequence length="59" mass="6047">MSSSTTTTSTTSSSNAGEGAEEAAKDSADIAAFFRSGVSIYDVSKKTHVTCNLEAEAEP</sequence>
<reference evidence="2 3" key="2">
    <citation type="submission" date="2019-04" db="EMBL/GenBank/DDBJ databases">
        <title>The genome sequence of big-headed turtle.</title>
        <authorList>
            <person name="Gong S."/>
        </authorList>
    </citation>
    <scope>NUCLEOTIDE SEQUENCE [LARGE SCALE GENOMIC DNA]</scope>
    <source>
        <strain evidence="2">DO16091913</strain>
        <tissue evidence="2">Muscle</tissue>
    </source>
</reference>
<dbReference type="AlphaFoldDB" id="A0A4D9EA94"/>
<evidence type="ECO:0000313" key="2">
    <source>
        <dbReference type="EMBL" id="TFK04213.1"/>
    </source>
</evidence>
<dbReference type="GO" id="GO:0032259">
    <property type="term" value="P:methylation"/>
    <property type="evidence" value="ECO:0007669"/>
    <property type="project" value="UniProtKB-KW"/>
</dbReference>
<evidence type="ECO:0000256" key="1">
    <source>
        <dbReference type="SAM" id="MobiDB-lite"/>
    </source>
</evidence>
<proteinExistence type="predicted"/>
<dbReference type="EMBL" id="QXTE01000143">
    <property type="protein sequence ID" value="TFK04213.1"/>
    <property type="molecule type" value="Genomic_DNA"/>
</dbReference>
<protein>
    <submittedName>
        <fullName evidence="2">Protein-lysine methyltransferase METTL21D</fullName>
    </submittedName>
</protein>
<reference evidence="2 3" key="1">
    <citation type="submission" date="2019-04" db="EMBL/GenBank/DDBJ databases">
        <title>Draft genome of the big-headed turtle Platysternon megacephalum.</title>
        <authorList>
            <person name="Gong S."/>
        </authorList>
    </citation>
    <scope>NUCLEOTIDE SEQUENCE [LARGE SCALE GENOMIC DNA]</scope>
    <source>
        <strain evidence="2">DO16091913</strain>
        <tissue evidence="2">Muscle</tissue>
    </source>
</reference>
<keyword evidence="2" id="KW-0808">Transferase</keyword>
<gene>
    <name evidence="2" type="ORF">DR999_PMT13326</name>
</gene>
<dbReference type="GO" id="GO:0008168">
    <property type="term" value="F:methyltransferase activity"/>
    <property type="evidence" value="ECO:0007669"/>
    <property type="project" value="UniProtKB-KW"/>
</dbReference>
<keyword evidence="3" id="KW-1185">Reference proteome</keyword>
<accession>A0A4D9EA94</accession>
<keyword evidence="2" id="KW-0489">Methyltransferase</keyword>